<accession>A0AAV8WU81</accession>
<feature type="binding site" evidence="10">
    <location>
        <position position="61"/>
    </location>
    <ligand>
        <name>Zn(2+)</name>
        <dbReference type="ChEBI" id="CHEBI:29105"/>
    </ligand>
</feature>
<feature type="domain" description="C2H2-type" evidence="12">
    <location>
        <begin position="237"/>
        <end position="255"/>
    </location>
</feature>
<evidence type="ECO:0000259" key="12">
    <source>
        <dbReference type="PROSITE" id="PS50157"/>
    </source>
</evidence>
<feature type="domain" description="C2H2-type" evidence="12">
    <location>
        <begin position="532"/>
        <end position="559"/>
    </location>
</feature>
<dbReference type="Gene3D" id="3.30.160.60">
    <property type="entry name" value="Classic Zinc Finger"/>
    <property type="match status" value="10"/>
</dbReference>
<evidence type="ECO:0000256" key="1">
    <source>
        <dbReference type="ARBA" id="ARBA00004123"/>
    </source>
</evidence>
<keyword evidence="15" id="KW-1185">Reference proteome</keyword>
<dbReference type="Pfam" id="PF12874">
    <property type="entry name" value="zf-met"/>
    <property type="match status" value="1"/>
</dbReference>
<dbReference type="EMBL" id="JANEYF010004899">
    <property type="protein sequence ID" value="KAJ8929736.1"/>
    <property type="molecule type" value="Genomic_DNA"/>
</dbReference>
<keyword evidence="7" id="KW-0804">Transcription</keyword>
<evidence type="ECO:0000313" key="15">
    <source>
        <dbReference type="Proteomes" id="UP001162156"/>
    </source>
</evidence>
<feature type="domain" description="ZAD" evidence="13">
    <location>
        <begin position="10"/>
        <end position="88"/>
    </location>
</feature>
<feature type="domain" description="C2H2-type" evidence="12">
    <location>
        <begin position="154"/>
        <end position="181"/>
    </location>
</feature>
<dbReference type="InterPro" id="IPR036236">
    <property type="entry name" value="Znf_C2H2_sf"/>
</dbReference>
<dbReference type="SMART" id="SM00355">
    <property type="entry name" value="ZnF_C2H2"/>
    <property type="match status" value="13"/>
</dbReference>
<evidence type="ECO:0000259" key="13">
    <source>
        <dbReference type="PROSITE" id="PS51915"/>
    </source>
</evidence>
<comment type="subcellular location">
    <subcellularLocation>
        <location evidence="1">Nucleus</location>
    </subcellularLocation>
</comment>
<keyword evidence="6" id="KW-0805">Transcription regulation</keyword>
<feature type="domain" description="C2H2-type" evidence="12">
    <location>
        <begin position="652"/>
        <end position="679"/>
    </location>
</feature>
<keyword evidence="3" id="KW-0677">Repeat</keyword>
<evidence type="ECO:0000256" key="2">
    <source>
        <dbReference type="ARBA" id="ARBA00022723"/>
    </source>
</evidence>
<dbReference type="FunFam" id="3.30.160.60:FF:000145">
    <property type="entry name" value="Zinc finger protein 574"/>
    <property type="match status" value="1"/>
</dbReference>
<feature type="compositionally biased region" description="Basic and acidic residues" evidence="11">
    <location>
        <begin position="372"/>
        <end position="384"/>
    </location>
</feature>
<dbReference type="Pfam" id="PF00096">
    <property type="entry name" value="zf-C2H2"/>
    <property type="match status" value="6"/>
</dbReference>
<gene>
    <name evidence="14" type="ORF">NQ314_017551</name>
</gene>
<dbReference type="GO" id="GO:0000978">
    <property type="term" value="F:RNA polymerase II cis-regulatory region sequence-specific DNA binding"/>
    <property type="evidence" value="ECO:0007669"/>
    <property type="project" value="TreeGrafter"/>
</dbReference>
<dbReference type="InterPro" id="IPR012934">
    <property type="entry name" value="Znf_AD"/>
</dbReference>
<evidence type="ECO:0000256" key="5">
    <source>
        <dbReference type="ARBA" id="ARBA00022833"/>
    </source>
</evidence>
<organism evidence="14 15">
    <name type="scientific">Rhamnusium bicolor</name>
    <dbReference type="NCBI Taxonomy" id="1586634"/>
    <lineage>
        <taxon>Eukaryota</taxon>
        <taxon>Metazoa</taxon>
        <taxon>Ecdysozoa</taxon>
        <taxon>Arthropoda</taxon>
        <taxon>Hexapoda</taxon>
        <taxon>Insecta</taxon>
        <taxon>Pterygota</taxon>
        <taxon>Neoptera</taxon>
        <taxon>Endopterygota</taxon>
        <taxon>Coleoptera</taxon>
        <taxon>Polyphaga</taxon>
        <taxon>Cucujiformia</taxon>
        <taxon>Chrysomeloidea</taxon>
        <taxon>Cerambycidae</taxon>
        <taxon>Lepturinae</taxon>
        <taxon>Rhagiini</taxon>
        <taxon>Rhamnusium</taxon>
    </lineage>
</organism>
<dbReference type="PROSITE" id="PS50157">
    <property type="entry name" value="ZINC_FINGER_C2H2_2"/>
    <property type="match status" value="13"/>
</dbReference>
<dbReference type="SUPFAM" id="SSF57716">
    <property type="entry name" value="Glucocorticoid receptor-like (DNA-binding domain)"/>
    <property type="match status" value="1"/>
</dbReference>
<feature type="domain" description="C2H2-type" evidence="12">
    <location>
        <begin position="209"/>
        <end position="236"/>
    </location>
</feature>
<dbReference type="Pfam" id="PF07776">
    <property type="entry name" value="zf-AD"/>
    <property type="match status" value="1"/>
</dbReference>
<dbReference type="PROSITE" id="PS51915">
    <property type="entry name" value="ZAD"/>
    <property type="match status" value="1"/>
</dbReference>
<dbReference type="Gene3D" id="3.40.1800.20">
    <property type="match status" value="1"/>
</dbReference>
<proteinExistence type="predicted"/>
<feature type="domain" description="C2H2-type" evidence="12">
    <location>
        <begin position="475"/>
        <end position="503"/>
    </location>
</feature>
<evidence type="ECO:0000256" key="7">
    <source>
        <dbReference type="ARBA" id="ARBA00023163"/>
    </source>
</evidence>
<dbReference type="GO" id="GO:0008270">
    <property type="term" value="F:zinc ion binding"/>
    <property type="evidence" value="ECO:0007669"/>
    <property type="project" value="UniProtKB-UniRule"/>
</dbReference>
<dbReference type="FunFam" id="3.30.160.60:FF:000624">
    <property type="entry name" value="zinc finger protein 697"/>
    <property type="match status" value="2"/>
</dbReference>
<feature type="domain" description="C2H2-type" evidence="12">
    <location>
        <begin position="595"/>
        <end position="622"/>
    </location>
</feature>
<evidence type="ECO:0000256" key="8">
    <source>
        <dbReference type="ARBA" id="ARBA00023242"/>
    </source>
</evidence>
<keyword evidence="5 10" id="KW-0862">Zinc</keyword>
<feature type="domain" description="C2H2-type" evidence="12">
    <location>
        <begin position="680"/>
        <end position="707"/>
    </location>
</feature>
<dbReference type="SMART" id="SM00868">
    <property type="entry name" value="zf-AD"/>
    <property type="match status" value="1"/>
</dbReference>
<dbReference type="AlphaFoldDB" id="A0AAV8WU81"/>
<evidence type="ECO:0000256" key="4">
    <source>
        <dbReference type="ARBA" id="ARBA00022771"/>
    </source>
</evidence>
<feature type="binding site" evidence="10">
    <location>
        <position position="64"/>
    </location>
    <ligand>
        <name>Zn(2+)</name>
        <dbReference type="ChEBI" id="CHEBI:29105"/>
    </ligand>
</feature>
<comment type="caution">
    <text evidence="14">The sequence shown here is derived from an EMBL/GenBank/DDBJ whole genome shotgun (WGS) entry which is preliminary data.</text>
</comment>
<dbReference type="PANTHER" id="PTHR24399">
    <property type="entry name" value="ZINC FINGER AND BTB DOMAIN-CONTAINING"/>
    <property type="match status" value="1"/>
</dbReference>
<feature type="region of interest" description="Disordered" evidence="11">
    <location>
        <begin position="349"/>
        <end position="469"/>
    </location>
</feature>
<dbReference type="GO" id="GO:0002682">
    <property type="term" value="P:regulation of immune system process"/>
    <property type="evidence" value="ECO:0007669"/>
    <property type="project" value="TreeGrafter"/>
</dbReference>
<evidence type="ECO:0000256" key="6">
    <source>
        <dbReference type="ARBA" id="ARBA00023015"/>
    </source>
</evidence>
<feature type="compositionally biased region" description="Acidic residues" evidence="11">
    <location>
        <begin position="408"/>
        <end position="432"/>
    </location>
</feature>
<dbReference type="PROSITE" id="PS00028">
    <property type="entry name" value="ZINC_FINGER_C2H2_1"/>
    <property type="match status" value="11"/>
</dbReference>
<feature type="binding site" evidence="10">
    <location>
        <position position="15"/>
    </location>
    <ligand>
        <name>Zn(2+)</name>
        <dbReference type="ChEBI" id="CHEBI:29105"/>
    </ligand>
</feature>
<evidence type="ECO:0000256" key="11">
    <source>
        <dbReference type="SAM" id="MobiDB-lite"/>
    </source>
</evidence>
<feature type="binding site" evidence="10">
    <location>
        <position position="12"/>
    </location>
    <ligand>
        <name>Zn(2+)</name>
        <dbReference type="ChEBI" id="CHEBI:29105"/>
    </ligand>
</feature>
<keyword evidence="4 9" id="KW-0863">Zinc-finger</keyword>
<evidence type="ECO:0000313" key="14">
    <source>
        <dbReference type="EMBL" id="KAJ8929736.1"/>
    </source>
</evidence>
<feature type="domain" description="C2H2-type" evidence="12">
    <location>
        <begin position="504"/>
        <end position="531"/>
    </location>
</feature>
<evidence type="ECO:0000256" key="3">
    <source>
        <dbReference type="ARBA" id="ARBA00022737"/>
    </source>
</evidence>
<name>A0AAV8WU81_9CUCU</name>
<keyword evidence="2 10" id="KW-0479">Metal-binding</keyword>
<sequence>MDLEGLNLGQICRTCKCVTPQMRSLFEGYENPHQSPRIDEMLMACASVQVMCGDGLPSQICQICVEQLKNAFVFKRQCEKIDAGFREYAKNVKVNEIKEELQNSEFMESLNTLNNLLNEQSSSKENMPDGTPTLVTPKIETDYIQFMDNNQMLLTCRECTKMFTTLEGLRCHKRIHTGSMYKCKQCDKEYTRLNHLQRHEQSHSRRKVHVCRICSKTLTRMEHLKRHLVTHLREKPFSCKTCNRGFNRIEHLHNHTPRCKGDTVYPCDICNKAFNREDSLEVHKKMHDNQQPKLPTIENLDNIEDHYYQIDQDVDATFSDHSDVDDCFEPQVEVTESVDEDKIKEVADFTNHDEESNVSEVVSIGGGDIDNNESKDNDSEEKGVNESMESEEIEDKEEVKEEKVIVSFDEDEDDILGDNNDMADEDSGDSTDSDYLPKKSISPKVKRGRGRPRKNPNSPPKPPKVKVPDEEYGEFPCPACQEMCTTMSQLDRHARMKHEGLKVHKCKVCNKEFSRANHLKRHVTSHSSVKPFRCTVCTKSFNRRDHLNQHQKLHERQNDYECNICQKPFNRADHLAKHRASKHGIGEKIMGEKKYECPLCNKGFTTEKYRDVHVNGHNGQKEYQCKVCEKTFLSKSHLTEHMKFHNEHSKKFLCSECGQRFIRNDYLVIHMRRHRGEKPFKCKYCGKGLNVVSNIRRLQPVHKQENPDEPPPITIPLPKPVVPENIMFNALHANALHANALHAQLAVAQLHLARE</sequence>
<evidence type="ECO:0000256" key="9">
    <source>
        <dbReference type="PROSITE-ProRule" id="PRU00042"/>
    </source>
</evidence>
<dbReference type="InterPro" id="IPR013087">
    <property type="entry name" value="Znf_C2H2_type"/>
</dbReference>
<feature type="domain" description="C2H2-type" evidence="12">
    <location>
        <begin position="560"/>
        <end position="583"/>
    </location>
</feature>
<feature type="compositionally biased region" description="Basic residues" evidence="11">
    <location>
        <begin position="444"/>
        <end position="454"/>
    </location>
</feature>
<evidence type="ECO:0000256" key="10">
    <source>
        <dbReference type="PROSITE-ProRule" id="PRU01263"/>
    </source>
</evidence>
<keyword evidence="8" id="KW-0539">Nucleus</keyword>
<dbReference type="GO" id="GO:0001817">
    <property type="term" value="P:regulation of cytokine production"/>
    <property type="evidence" value="ECO:0007669"/>
    <property type="project" value="TreeGrafter"/>
</dbReference>
<dbReference type="SUPFAM" id="SSF57667">
    <property type="entry name" value="beta-beta-alpha zinc fingers"/>
    <property type="match status" value="7"/>
</dbReference>
<dbReference type="PANTHER" id="PTHR24399:SF24">
    <property type="entry name" value="TRANSCRIPTIONAL REGULATOR KAISO"/>
    <property type="match status" value="1"/>
</dbReference>
<dbReference type="GO" id="GO:0005654">
    <property type="term" value="C:nucleoplasm"/>
    <property type="evidence" value="ECO:0007669"/>
    <property type="project" value="TreeGrafter"/>
</dbReference>
<feature type="domain" description="C2H2-type" evidence="12">
    <location>
        <begin position="181"/>
        <end position="208"/>
    </location>
</feature>
<reference evidence="14" key="1">
    <citation type="journal article" date="2023" name="Insect Mol. Biol.">
        <title>Genome sequencing provides insights into the evolution of gene families encoding plant cell wall-degrading enzymes in longhorned beetles.</title>
        <authorList>
            <person name="Shin N.R."/>
            <person name="Okamura Y."/>
            <person name="Kirsch R."/>
            <person name="Pauchet Y."/>
        </authorList>
    </citation>
    <scope>NUCLEOTIDE SEQUENCE</scope>
    <source>
        <strain evidence="14">RBIC_L_NR</strain>
    </source>
</reference>
<dbReference type="Proteomes" id="UP001162156">
    <property type="component" value="Unassembled WGS sequence"/>
</dbReference>
<protein>
    <submittedName>
        <fullName evidence="14">Uncharacterized protein</fullName>
    </submittedName>
</protein>
<dbReference type="Pfam" id="PF13912">
    <property type="entry name" value="zf-C2H2_6"/>
    <property type="match status" value="1"/>
</dbReference>
<dbReference type="GO" id="GO:0001227">
    <property type="term" value="F:DNA-binding transcription repressor activity, RNA polymerase II-specific"/>
    <property type="evidence" value="ECO:0007669"/>
    <property type="project" value="TreeGrafter"/>
</dbReference>
<feature type="domain" description="C2H2-type" evidence="12">
    <location>
        <begin position="265"/>
        <end position="292"/>
    </location>
</feature>
<feature type="domain" description="C2H2-type" evidence="12">
    <location>
        <begin position="623"/>
        <end position="650"/>
    </location>
</feature>